<gene>
    <name evidence="1" type="ORF">F1654_05675</name>
</gene>
<sequence length="160" mass="18050">MEALCGQAFEGQLHRAPDGDDSLSGQRLIMHVRACEPDRIRIPFVVGDDLSRTWVLTRHEDGAIELRHDHRHEDGTEEDATQYGGVTVSPGSDFGQIFPGDHVTTARLPTSWQNVWLMEVHPGERFVYHARRVGTERAFHAEFDLAVPVDAPEAPWGWED</sequence>
<protein>
    <submittedName>
        <fullName evidence="1">Uncharacterized protein</fullName>
    </submittedName>
</protein>
<keyword evidence="2" id="KW-1185">Reference proteome</keyword>
<evidence type="ECO:0000313" key="1">
    <source>
        <dbReference type="EMBL" id="KAA5805541.1"/>
    </source>
</evidence>
<accession>A0A5M6ZT91</accession>
<dbReference type="AlphaFoldDB" id="A0A5M6ZT91"/>
<dbReference type="EMBL" id="VWOJ01000001">
    <property type="protein sequence ID" value="KAA5805541.1"/>
    <property type="molecule type" value="Genomic_DNA"/>
</dbReference>
<comment type="caution">
    <text evidence="1">The sequence shown here is derived from an EMBL/GenBank/DDBJ whole genome shotgun (WGS) entry which is preliminary data.</text>
</comment>
<proteinExistence type="predicted"/>
<evidence type="ECO:0000313" key="2">
    <source>
        <dbReference type="Proteomes" id="UP000325122"/>
    </source>
</evidence>
<dbReference type="Proteomes" id="UP000325122">
    <property type="component" value="Unassembled WGS sequence"/>
</dbReference>
<name>A0A5M6ZT91_9PROT</name>
<organism evidence="1 2">
    <name type="scientific">Alkalicaulis satelles</name>
    <dbReference type="NCBI Taxonomy" id="2609175"/>
    <lineage>
        <taxon>Bacteria</taxon>
        <taxon>Pseudomonadati</taxon>
        <taxon>Pseudomonadota</taxon>
        <taxon>Alphaproteobacteria</taxon>
        <taxon>Maricaulales</taxon>
        <taxon>Maricaulaceae</taxon>
        <taxon>Alkalicaulis</taxon>
    </lineage>
</organism>
<reference evidence="1 2" key="1">
    <citation type="submission" date="2019-09" db="EMBL/GenBank/DDBJ databases">
        <authorList>
            <person name="Kevbrin V."/>
            <person name="Grouzdev D.S."/>
        </authorList>
    </citation>
    <scope>NUCLEOTIDE SEQUENCE [LARGE SCALE GENOMIC DNA]</scope>
    <source>
        <strain evidence="1 2">G-192</strain>
    </source>
</reference>